<protein>
    <recommendedName>
        <fullName evidence="8">Protein translocase subunit SecE</fullName>
    </recommendedName>
</protein>
<evidence type="ECO:0000313" key="9">
    <source>
        <dbReference type="EMBL" id="RXR33104.1"/>
    </source>
</evidence>
<dbReference type="GO" id="GO:0065002">
    <property type="term" value="P:intracellular protein transmembrane transport"/>
    <property type="evidence" value="ECO:0007669"/>
    <property type="project" value="UniProtKB-UniRule"/>
</dbReference>
<evidence type="ECO:0000256" key="2">
    <source>
        <dbReference type="ARBA" id="ARBA00022448"/>
    </source>
</evidence>
<keyword evidence="8" id="KW-1003">Cell membrane</keyword>
<evidence type="ECO:0000256" key="1">
    <source>
        <dbReference type="ARBA" id="ARBA00004370"/>
    </source>
</evidence>
<comment type="subcellular location">
    <subcellularLocation>
        <location evidence="8">Cell membrane</location>
        <topology evidence="8">Single-pass membrane protein</topology>
    </subcellularLocation>
    <subcellularLocation>
        <location evidence="1">Membrane</location>
    </subcellularLocation>
</comment>
<dbReference type="GO" id="GO:0009306">
    <property type="term" value="P:protein secretion"/>
    <property type="evidence" value="ECO:0007669"/>
    <property type="project" value="UniProtKB-UniRule"/>
</dbReference>
<comment type="function">
    <text evidence="8">Essential subunit of the Sec protein translocation channel SecYEG. Clamps together the 2 halves of SecY. May contact the channel plug during translocation.</text>
</comment>
<evidence type="ECO:0000256" key="5">
    <source>
        <dbReference type="ARBA" id="ARBA00022989"/>
    </source>
</evidence>
<evidence type="ECO:0000256" key="8">
    <source>
        <dbReference type="HAMAP-Rule" id="MF_00422"/>
    </source>
</evidence>
<dbReference type="EMBL" id="SBKQ01000005">
    <property type="protein sequence ID" value="RXR33104.1"/>
    <property type="molecule type" value="Genomic_DNA"/>
</dbReference>
<dbReference type="InterPro" id="IPR038379">
    <property type="entry name" value="SecE_sf"/>
</dbReference>
<comment type="caution">
    <text evidence="9">The sequence shown here is derived from an EMBL/GenBank/DDBJ whole genome shotgun (WGS) entry which is preliminary data.</text>
</comment>
<evidence type="ECO:0000256" key="6">
    <source>
        <dbReference type="ARBA" id="ARBA00023010"/>
    </source>
</evidence>
<comment type="subunit">
    <text evidence="8">Component of the Sec protein translocase complex. Heterotrimer consisting of SecY, SecE and SecG subunits. The heterotrimers can form oligomers, although 1 heterotrimer is thought to be able to translocate proteins. Interacts with the ribosome. Interacts with SecDF, and other proteins may be involved. Interacts with SecA.</text>
</comment>
<dbReference type="HAMAP" id="MF_00422">
    <property type="entry name" value="SecE"/>
    <property type="match status" value="1"/>
</dbReference>
<dbReference type="NCBIfam" id="TIGR00964">
    <property type="entry name" value="secE_bact"/>
    <property type="match status" value="1"/>
</dbReference>
<keyword evidence="10" id="KW-1185">Reference proteome</keyword>
<evidence type="ECO:0000313" key="10">
    <source>
        <dbReference type="Proteomes" id="UP000289734"/>
    </source>
</evidence>
<dbReference type="AlphaFoldDB" id="A0A4Q1KVA2"/>
<gene>
    <name evidence="8 9" type="primary">secE</name>
    <name evidence="9" type="ORF">EQG68_06325</name>
</gene>
<dbReference type="Pfam" id="PF00584">
    <property type="entry name" value="SecE"/>
    <property type="match status" value="1"/>
</dbReference>
<keyword evidence="4 8" id="KW-0653">Protein transport</keyword>
<comment type="similarity">
    <text evidence="8">Belongs to the SecE/SEC61-gamma family.</text>
</comment>
<dbReference type="InterPro" id="IPR005807">
    <property type="entry name" value="SecE_bac"/>
</dbReference>
<keyword evidence="5 8" id="KW-1133">Transmembrane helix</keyword>
<keyword evidence="6 8" id="KW-0811">Translocation</keyword>
<keyword evidence="7 8" id="KW-0472">Membrane</keyword>
<keyword evidence="3 8" id="KW-0812">Transmembrane</keyword>
<evidence type="ECO:0000256" key="4">
    <source>
        <dbReference type="ARBA" id="ARBA00022927"/>
    </source>
</evidence>
<dbReference type="RefSeq" id="WP_129463948.1">
    <property type="nucleotide sequence ID" value="NZ_JACSXZ010000001.1"/>
</dbReference>
<dbReference type="Proteomes" id="UP000289734">
    <property type="component" value="Unassembled WGS sequence"/>
</dbReference>
<keyword evidence="2 8" id="KW-0813">Transport</keyword>
<organism evidence="9 10">
    <name type="scientific">Flavobacterium piscinae</name>
    <dbReference type="NCBI Taxonomy" id="2506424"/>
    <lineage>
        <taxon>Bacteria</taxon>
        <taxon>Pseudomonadati</taxon>
        <taxon>Bacteroidota</taxon>
        <taxon>Flavobacteriia</taxon>
        <taxon>Flavobacteriales</taxon>
        <taxon>Flavobacteriaceae</taxon>
        <taxon>Flavobacterium</taxon>
    </lineage>
</organism>
<reference evidence="10" key="1">
    <citation type="submission" date="2019-01" db="EMBL/GenBank/DDBJ databases">
        <title>Cytophagaceae bacterium strain CAR-16.</title>
        <authorList>
            <person name="Chen W.-M."/>
        </authorList>
    </citation>
    <scope>NUCLEOTIDE SEQUENCE [LARGE SCALE GENOMIC DNA]</scope>
    <source>
        <strain evidence="10">ICH-30</strain>
    </source>
</reference>
<dbReference type="GO" id="GO:0006605">
    <property type="term" value="P:protein targeting"/>
    <property type="evidence" value="ECO:0007669"/>
    <property type="project" value="UniProtKB-UniRule"/>
</dbReference>
<dbReference type="Gene3D" id="1.20.5.1030">
    <property type="entry name" value="Preprotein translocase secy subunit"/>
    <property type="match status" value="1"/>
</dbReference>
<feature type="transmembrane region" description="Helical" evidence="8">
    <location>
        <begin position="30"/>
        <end position="48"/>
    </location>
</feature>
<dbReference type="InterPro" id="IPR001901">
    <property type="entry name" value="Translocase_SecE/Sec61-g"/>
</dbReference>
<proteinExistence type="inferred from homology"/>
<evidence type="ECO:0000256" key="3">
    <source>
        <dbReference type="ARBA" id="ARBA00022692"/>
    </source>
</evidence>
<dbReference type="GO" id="GO:0043952">
    <property type="term" value="P:protein transport by the Sec complex"/>
    <property type="evidence" value="ECO:0007669"/>
    <property type="project" value="UniProtKB-UniRule"/>
</dbReference>
<dbReference type="GO" id="GO:0008320">
    <property type="term" value="F:protein transmembrane transporter activity"/>
    <property type="evidence" value="ECO:0007669"/>
    <property type="project" value="UniProtKB-UniRule"/>
</dbReference>
<name>A0A4Q1KVA2_9FLAO</name>
<dbReference type="OrthoDB" id="9810735at2"/>
<evidence type="ECO:0000256" key="7">
    <source>
        <dbReference type="ARBA" id="ARBA00023136"/>
    </source>
</evidence>
<dbReference type="GO" id="GO:0005886">
    <property type="term" value="C:plasma membrane"/>
    <property type="evidence" value="ECO:0007669"/>
    <property type="project" value="UniProtKB-SubCell"/>
</dbReference>
<sequence length="65" mass="7452">MTKVVNYITEAFQELKTNVTWLPWAEVQRLTIIVAVFTIVFSLATWGVDEVFRKAISGFFNLIKG</sequence>
<accession>A0A4Q1KVA2</accession>